<name>A0A8J7A9M0_9CYAN</name>
<dbReference type="EMBL" id="JADEXG010000039">
    <property type="protein sequence ID" value="MBE9078745.1"/>
    <property type="molecule type" value="Genomic_DNA"/>
</dbReference>
<proteinExistence type="predicted"/>
<accession>A0A8J7A9M0</accession>
<dbReference type="InterPro" id="IPR058514">
    <property type="entry name" value="DUF8201"/>
</dbReference>
<feature type="transmembrane region" description="Helical" evidence="1">
    <location>
        <begin position="62"/>
        <end position="80"/>
    </location>
</feature>
<dbReference type="AlphaFoldDB" id="A0A8J7A9M0"/>
<sequence length="573" mass="62414">MLYFILAWTGLLIASFLVGTVTLQLCRGYTLDRLCDRVSLSVWLGLVVLSIALMAASLRFSLSAPVGAVVILGLSSLACLQKQTRAEIAAVWAWISWSRGLGYGAAAAAIAALMAQPVTWLDTGLYHAGLIRWLFEFGTVPGLALLNSQFGFISTWFAIAAPFNAPFPAGQAAAVMNGFVLLIAVLQLGLSLAQVMLRKARSSDWFSLVFLLIVCLAFTQTHFLSVILLSPSPDIPVILLTGTVAWLILLLHEQNSRAFAEVIQTPLSPDLLPLLLAIGATSIKLTALPLLAFSLGFYLLRKMSWGRWIAGGLILGLALLPFLTASTLTSGCPLFPSTFGCLDLPWTHSAESTVRIANQTHGWQTWFGQPPPGANRYLWLLGKWLQSSNSNKLIAPLLVAIPIYLLFAIGQARHYRPPSRAYAQIWLVLLAAVGTLFMMLKAPMFRFGMGYVLLVPCLLAMTCLQKQACAIGDIRQLSWFYKRSRWAIGLAVSAALLAMITVRSGPSHLLLPPPLPASELEVLQPVGEVAYQRPLNSRRICWSAELPCVREVSPRIGLRNTAAGLDAGFMYVR</sequence>
<dbReference type="RefSeq" id="WP_193908908.1">
    <property type="nucleotide sequence ID" value="NZ_JADEXG010000039.1"/>
</dbReference>
<organism evidence="3 4">
    <name type="scientific">Vasconcelosia minhoensis LEGE 07310</name>
    <dbReference type="NCBI Taxonomy" id="915328"/>
    <lineage>
        <taxon>Bacteria</taxon>
        <taxon>Bacillati</taxon>
        <taxon>Cyanobacteriota</taxon>
        <taxon>Cyanophyceae</taxon>
        <taxon>Nodosilineales</taxon>
        <taxon>Cymatolegaceae</taxon>
        <taxon>Vasconcelosia</taxon>
        <taxon>Vasconcelosia minhoensis</taxon>
    </lineage>
</organism>
<keyword evidence="1" id="KW-0472">Membrane</keyword>
<keyword evidence="1" id="KW-1133">Transmembrane helix</keyword>
<dbReference type="Proteomes" id="UP000636505">
    <property type="component" value="Unassembled WGS sequence"/>
</dbReference>
<feature type="transmembrane region" description="Helical" evidence="1">
    <location>
        <begin position="38"/>
        <end position="56"/>
    </location>
</feature>
<keyword evidence="1" id="KW-0812">Transmembrane</keyword>
<gene>
    <name evidence="3" type="ORF">IQ241_15820</name>
</gene>
<feature type="transmembrane region" description="Helical" evidence="1">
    <location>
        <begin position="485"/>
        <end position="502"/>
    </location>
</feature>
<comment type="caution">
    <text evidence="3">The sequence shown here is derived from an EMBL/GenBank/DDBJ whole genome shotgun (WGS) entry which is preliminary data.</text>
</comment>
<feature type="transmembrane region" description="Helical" evidence="1">
    <location>
        <begin position="421"/>
        <end position="439"/>
    </location>
</feature>
<evidence type="ECO:0000313" key="4">
    <source>
        <dbReference type="Proteomes" id="UP000636505"/>
    </source>
</evidence>
<feature type="transmembrane region" description="Helical" evidence="1">
    <location>
        <begin position="172"/>
        <end position="193"/>
    </location>
</feature>
<dbReference type="Pfam" id="PF26626">
    <property type="entry name" value="DUF8201"/>
    <property type="match status" value="1"/>
</dbReference>
<feature type="transmembrane region" description="Helical" evidence="1">
    <location>
        <begin position="101"/>
        <end position="120"/>
    </location>
</feature>
<feature type="transmembrane region" description="Helical" evidence="1">
    <location>
        <begin position="445"/>
        <end position="464"/>
    </location>
</feature>
<feature type="transmembrane region" description="Helical" evidence="1">
    <location>
        <begin position="272"/>
        <end position="300"/>
    </location>
</feature>
<reference evidence="3" key="1">
    <citation type="submission" date="2020-10" db="EMBL/GenBank/DDBJ databases">
        <authorList>
            <person name="Castelo-Branco R."/>
            <person name="Eusebio N."/>
            <person name="Adriana R."/>
            <person name="Vieira A."/>
            <person name="Brugerolle De Fraissinette N."/>
            <person name="Rezende De Castro R."/>
            <person name="Schneider M.P."/>
            <person name="Vasconcelos V."/>
            <person name="Leao P.N."/>
        </authorList>
    </citation>
    <scope>NUCLEOTIDE SEQUENCE</scope>
    <source>
        <strain evidence="3">LEGE 07310</strain>
    </source>
</reference>
<keyword evidence="4" id="KW-1185">Reference proteome</keyword>
<protein>
    <recommendedName>
        <fullName evidence="2">DUF8201 domain-containing protein</fullName>
    </recommendedName>
</protein>
<feature type="domain" description="DUF8201" evidence="2">
    <location>
        <begin position="1"/>
        <end position="453"/>
    </location>
</feature>
<evidence type="ECO:0000259" key="2">
    <source>
        <dbReference type="Pfam" id="PF26626"/>
    </source>
</evidence>
<feature type="transmembrane region" description="Helical" evidence="1">
    <location>
        <begin position="205"/>
        <end position="228"/>
    </location>
</feature>
<feature type="transmembrane region" description="Helical" evidence="1">
    <location>
        <begin position="6"/>
        <end position="26"/>
    </location>
</feature>
<feature type="transmembrane region" description="Helical" evidence="1">
    <location>
        <begin position="393"/>
        <end position="409"/>
    </location>
</feature>
<feature type="transmembrane region" description="Helical" evidence="1">
    <location>
        <begin position="312"/>
        <end position="336"/>
    </location>
</feature>
<feature type="transmembrane region" description="Helical" evidence="1">
    <location>
        <begin position="140"/>
        <end position="160"/>
    </location>
</feature>
<evidence type="ECO:0000256" key="1">
    <source>
        <dbReference type="SAM" id="Phobius"/>
    </source>
</evidence>
<dbReference type="InterPro" id="IPR058065">
    <property type="entry name" value="LIC_10190-like"/>
</dbReference>
<feature type="transmembrane region" description="Helical" evidence="1">
    <location>
        <begin position="235"/>
        <end position="252"/>
    </location>
</feature>
<dbReference type="NCBIfam" id="NF047510">
    <property type="entry name" value="LIC_10190_fam"/>
    <property type="match status" value="1"/>
</dbReference>
<evidence type="ECO:0000313" key="3">
    <source>
        <dbReference type="EMBL" id="MBE9078745.1"/>
    </source>
</evidence>